<comment type="catalytic activity">
    <reaction evidence="1">
        <text>Endohydrolysis of (1-&gt;4)-beta-D-xylosidic linkages in xylans.</text>
        <dbReference type="EC" id="3.2.1.8"/>
    </reaction>
</comment>
<sequence length="451" mass="51847" precursor="true">MKFAGFTLCIFLQGILLFANSLNIDLSRYNELIESTRKIPVTIHIIDFDGRPLSNVDVHIEQKTHQFFFGNAPEYLIFAYARFNYMRGRRFGITPISAEKLEQYKSLYADLFNYATVPSFYWADYEPRKNTLPLLDASKQIIEWLNESGITVKGHTLAWGNSPGVGVPGWVRSIGESGNWQEVKVLLMERIKREINEFKSMVQMWDIVNEPIVQEWFNGIGDDYIFEAYKLAREIDPDAKLVLNEFGVLTNKNIRNRFINLAKRLIENDAPIDIIGIEAHIFTGEDLKTQLANLDGIYAALDEIAELGKPIHITEFQIPLPAIVEAFQVDTETAEKLQAEIAQVFYTVFFSHPAVEAIIYWNFYRAWQSGSGFLRDDFTVKPIYYILKELIQEKWRTSLNLTTNIDGSLNFRGFSGDYEIKVRAANKEKTFKVKVGKEACELILKINGDQE</sequence>
<evidence type="ECO:0000256" key="4">
    <source>
        <dbReference type="ARBA" id="ARBA00022651"/>
    </source>
</evidence>
<dbReference type="eggNOG" id="COG3693">
    <property type="taxonomic scope" value="Bacteria"/>
</dbReference>
<dbReference type="EMBL" id="CP000812">
    <property type="protein sequence ID" value="ABV33711.1"/>
    <property type="molecule type" value="Genomic_DNA"/>
</dbReference>
<feature type="domain" description="GH10" evidence="10">
    <location>
        <begin position="95"/>
        <end position="390"/>
    </location>
</feature>
<dbReference type="SUPFAM" id="SSF51445">
    <property type="entry name" value="(Trans)glycosidases"/>
    <property type="match status" value="1"/>
</dbReference>
<dbReference type="KEGG" id="tle:Tlet_1146"/>
<dbReference type="STRING" id="416591.Tlet_1146"/>
<dbReference type="Proteomes" id="UP000002016">
    <property type="component" value="Chromosome"/>
</dbReference>
<keyword evidence="4" id="KW-0858">Xylan degradation</keyword>
<keyword evidence="5" id="KW-0732">Signal</keyword>
<dbReference type="HOGENOM" id="CLU_579785_0_0_0"/>
<organism evidence="11 12">
    <name type="scientific">Pseudothermotoga lettingae (strain ATCC BAA-301 / DSM 14385 / NBRC 107922 / TMO)</name>
    <name type="common">Thermotoga lettingae</name>
    <dbReference type="NCBI Taxonomy" id="416591"/>
    <lineage>
        <taxon>Bacteria</taxon>
        <taxon>Thermotogati</taxon>
        <taxon>Thermotogota</taxon>
        <taxon>Thermotogae</taxon>
        <taxon>Thermotogales</taxon>
        <taxon>Thermotogaceae</taxon>
        <taxon>Pseudothermotoga</taxon>
    </lineage>
</organism>
<dbReference type="GO" id="GO:0045493">
    <property type="term" value="P:xylan catabolic process"/>
    <property type="evidence" value="ECO:0007669"/>
    <property type="project" value="UniProtKB-KW"/>
</dbReference>
<keyword evidence="6 11" id="KW-0378">Hydrolase</keyword>
<dbReference type="Pfam" id="PF00331">
    <property type="entry name" value="Glyco_hydro_10"/>
    <property type="match status" value="1"/>
</dbReference>
<evidence type="ECO:0000313" key="12">
    <source>
        <dbReference type="Proteomes" id="UP000002016"/>
    </source>
</evidence>
<dbReference type="PROSITE" id="PS51760">
    <property type="entry name" value="GH10_2"/>
    <property type="match status" value="1"/>
</dbReference>
<evidence type="ECO:0000256" key="3">
    <source>
        <dbReference type="ARBA" id="ARBA00012590"/>
    </source>
</evidence>
<keyword evidence="8" id="KW-0326">Glycosidase</keyword>
<dbReference type="SMART" id="SM00633">
    <property type="entry name" value="Glyco_10"/>
    <property type="match status" value="1"/>
</dbReference>
<comment type="similarity">
    <text evidence="2">Belongs to the glycosyl hydrolase 10 (cellulase F) family.</text>
</comment>
<evidence type="ECO:0000259" key="10">
    <source>
        <dbReference type="PROSITE" id="PS51760"/>
    </source>
</evidence>
<dbReference type="EC" id="3.2.1.8" evidence="3"/>
<dbReference type="InterPro" id="IPR017853">
    <property type="entry name" value="GH"/>
</dbReference>
<reference evidence="11 12" key="1">
    <citation type="submission" date="2007-08" db="EMBL/GenBank/DDBJ databases">
        <title>Complete sequence of Thermotoga lettingae TMO.</title>
        <authorList>
            <consortium name="US DOE Joint Genome Institute"/>
            <person name="Copeland A."/>
            <person name="Lucas S."/>
            <person name="Lapidus A."/>
            <person name="Barry K."/>
            <person name="Glavina del Rio T."/>
            <person name="Dalin E."/>
            <person name="Tice H."/>
            <person name="Pitluck S."/>
            <person name="Foster B."/>
            <person name="Bruce D."/>
            <person name="Schmutz J."/>
            <person name="Larimer F."/>
            <person name="Land M."/>
            <person name="Hauser L."/>
            <person name="Kyrpides N."/>
            <person name="Mikhailova N."/>
            <person name="Nelson K."/>
            <person name="Gogarten J.P."/>
            <person name="Noll K."/>
            <person name="Richardson P."/>
        </authorList>
    </citation>
    <scope>NUCLEOTIDE SEQUENCE [LARGE SCALE GENOMIC DNA]</scope>
    <source>
        <strain evidence="12">ATCC BAA-301 / DSM 14385 / NBRC 107922 / TMO</strain>
    </source>
</reference>
<dbReference type="InterPro" id="IPR001000">
    <property type="entry name" value="GH10_dom"/>
</dbReference>
<dbReference type="CAZy" id="GH10">
    <property type="family name" value="Glycoside Hydrolase Family 10"/>
</dbReference>
<reference evidence="11 12" key="2">
    <citation type="journal article" date="2009" name="Proc. Natl. Acad. Sci. U.S.A.">
        <title>On the chimeric nature, thermophilic origin, and phylogenetic placement of the Thermotogales.</title>
        <authorList>
            <person name="Zhaxybayeva O."/>
            <person name="Swithers K.S."/>
            <person name="Lapierre P."/>
            <person name="Fournier G.P."/>
            <person name="Bickhart D.M."/>
            <person name="DeBoy R.T."/>
            <person name="Nelson K.E."/>
            <person name="Nesbo C.L."/>
            <person name="Doolittle W.F."/>
            <person name="Gogarten J.P."/>
            <person name="Noll K.M."/>
        </authorList>
    </citation>
    <scope>NUCLEOTIDE SEQUENCE [LARGE SCALE GENOMIC DNA]</scope>
    <source>
        <strain evidence="12">ATCC BAA-301 / DSM 14385 / NBRC 107922 / TMO</strain>
    </source>
</reference>
<dbReference type="PANTHER" id="PTHR31490">
    <property type="entry name" value="GLYCOSYL HYDROLASE"/>
    <property type="match status" value="1"/>
</dbReference>
<evidence type="ECO:0000256" key="8">
    <source>
        <dbReference type="ARBA" id="ARBA00023295"/>
    </source>
</evidence>
<dbReference type="Gene3D" id="3.20.20.80">
    <property type="entry name" value="Glycosidases"/>
    <property type="match status" value="1"/>
</dbReference>
<gene>
    <name evidence="11" type="ordered locus">Tlet_1146</name>
</gene>
<evidence type="ECO:0000256" key="6">
    <source>
        <dbReference type="ARBA" id="ARBA00022801"/>
    </source>
</evidence>
<name>A8F6C7_PSELT</name>
<dbReference type="GO" id="GO:0031176">
    <property type="term" value="F:endo-1,4-beta-xylanase activity"/>
    <property type="evidence" value="ECO:0007669"/>
    <property type="project" value="UniProtKB-EC"/>
</dbReference>
<evidence type="ECO:0000256" key="5">
    <source>
        <dbReference type="ARBA" id="ARBA00022729"/>
    </source>
</evidence>
<evidence type="ECO:0000313" key="11">
    <source>
        <dbReference type="EMBL" id="ABV33711.1"/>
    </source>
</evidence>
<keyword evidence="9" id="KW-0624">Polysaccharide degradation</keyword>
<dbReference type="AlphaFoldDB" id="A8F6C7"/>
<evidence type="ECO:0000256" key="1">
    <source>
        <dbReference type="ARBA" id="ARBA00000681"/>
    </source>
</evidence>
<evidence type="ECO:0000256" key="2">
    <source>
        <dbReference type="ARBA" id="ARBA00007495"/>
    </source>
</evidence>
<proteinExistence type="inferred from homology"/>
<evidence type="ECO:0000256" key="7">
    <source>
        <dbReference type="ARBA" id="ARBA00023277"/>
    </source>
</evidence>
<accession>A8F6C7</accession>
<keyword evidence="12" id="KW-1185">Reference proteome</keyword>
<dbReference type="PANTHER" id="PTHR31490:SF88">
    <property type="entry name" value="BETA-XYLANASE"/>
    <property type="match status" value="1"/>
</dbReference>
<keyword evidence="7" id="KW-0119">Carbohydrate metabolism</keyword>
<protein>
    <recommendedName>
        <fullName evidence="3">endo-1,4-beta-xylanase</fullName>
        <ecNumber evidence="3">3.2.1.8</ecNumber>
    </recommendedName>
</protein>
<dbReference type="InterPro" id="IPR044846">
    <property type="entry name" value="GH10"/>
</dbReference>
<evidence type="ECO:0000256" key="9">
    <source>
        <dbReference type="ARBA" id="ARBA00023326"/>
    </source>
</evidence>